<sequence>MRHPSVIHTPKLSDYPELTRVWEASVRATHDFLPDSYILLLKDLVLTRYLDAVMLICTKDHRQRITGFAGVAAGKVEMLFIDPDHRGQGLGKQLLRYALERLNADELDVNEQNPQALGFYFKQGFEVIGRSEVDGMGQPYPLLHMRLRQNRQRSSTG</sequence>
<organism evidence="4 5">
    <name type="scientific">Pseudomonas ekonensis</name>
    <dbReference type="NCBI Taxonomy" id="2842353"/>
    <lineage>
        <taxon>Bacteria</taxon>
        <taxon>Pseudomonadati</taxon>
        <taxon>Pseudomonadota</taxon>
        <taxon>Gammaproteobacteria</taxon>
        <taxon>Pseudomonadales</taxon>
        <taxon>Pseudomonadaceae</taxon>
        <taxon>Pseudomonas</taxon>
    </lineage>
</organism>
<evidence type="ECO:0000313" key="4">
    <source>
        <dbReference type="EMBL" id="MBV4459970.1"/>
    </source>
</evidence>
<dbReference type="PANTHER" id="PTHR43800">
    <property type="entry name" value="PEPTIDYL-LYSINE N-ACETYLTRANSFERASE YJAB"/>
    <property type="match status" value="1"/>
</dbReference>
<dbReference type="GO" id="GO:0016746">
    <property type="term" value="F:acyltransferase activity"/>
    <property type="evidence" value="ECO:0007669"/>
    <property type="project" value="UniProtKB-KW"/>
</dbReference>
<evidence type="ECO:0000313" key="5">
    <source>
        <dbReference type="Proteomes" id="UP000765224"/>
    </source>
</evidence>
<evidence type="ECO:0000256" key="1">
    <source>
        <dbReference type="ARBA" id="ARBA00022679"/>
    </source>
</evidence>
<dbReference type="InterPro" id="IPR000182">
    <property type="entry name" value="GNAT_dom"/>
</dbReference>
<reference evidence="4 5" key="1">
    <citation type="submission" date="2021-06" db="EMBL/GenBank/DDBJ databases">
        <title>Updating the genus Pseudomonas: Description of 43 new species and partition of the Pseudomonas putida group.</title>
        <authorList>
            <person name="Girard L."/>
            <person name="Lood C."/>
            <person name="Vandamme P."/>
            <person name="Rokni-Zadeh H."/>
            <person name="Van Noort V."/>
            <person name="Hofte M."/>
            <person name="Lavigne R."/>
            <person name="De Mot R."/>
        </authorList>
    </citation>
    <scope>NUCLEOTIDE SEQUENCE [LARGE SCALE GENOMIC DNA]</scope>
    <source>
        <strain evidence="4 5">COR58</strain>
    </source>
</reference>
<dbReference type="PROSITE" id="PS51186">
    <property type="entry name" value="GNAT"/>
    <property type="match status" value="1"/>
</dbReference>
<dbReference type="Pfam" id="PF13673">
    <property type="entry name" value="Acetyltransf_10"/>
    <property type="match status" value="1"/>
</dbReference>
<name>A0ABS6PHQ2_9PSED</name>
<keyword evidence="2 4" id="KW-0012">Acyltransferase</keyword>
<dbReference type="RefSeq" id="WP_217893390.1">
    <property type="nucleotide sequence ID" value="NZ_JAHSTS010000002.1"/>
</dbReference>
<accession>A0ABS6PHQ2</accession>
<keyword evidence="1 4" id="KW-0808">Transferase</keyword>
<protein>
    <submittedName>
        <fullName evidence="4">GNAT family N-acetyltransferase</fullName>
        <ecNumber evidence="4">2.3.1.-</ecNumber>
    </submittedName>
</protein>
<dbReference type="CDD" id="cd04301">
    <property type="entry name" value="NAT_SF"/>
    <property type="match status" value="1"/>
</dbReference>
<comment type="caution">
    <text evidence="4">The sequence shown here is derived from an EMBL/GenBank/DDBJ whole genome shotgun (WGS) entry which is preliminary data.</text>
</comment>
<evidence type="ECO:0000256" key="2">
    <source>
        <dbReference type="ARBA" id="ARBA00023315"/>
    </source>
</evidence>
<dbReference type="PANTHER" id="PTHR43800:SF1">
    <property type="entry name" value="PEPTIDYL-LYSINE N-ACETYLTRANSFERASE YJAB"/>
    <property type="match status" value="1"/>
</dbReference>
<dbReference type="EC" id="2.3.1.-" evidence="4"/>
<feature type="domain" description="N-acetyltransferase" evidence="3">
    <location>
        <begin position="13"/>
        <end position="152"/>
    </location>
</feature>
<evidence type="ECO:0000259" key="3">
    <source>
        <dbReference type="PROSITE" id="PS51186"/>
    </source>
</evidence>
<dbReference type="EMBL" id="JAHSTS010000002">
    <property type="protein sequence ID" value="MBV4459970.1"/>
    <property type="molecule type" value="Genomic_DNA"/>
</dbReference>
<dbReference type="Proteomes" id="UP000765224">
    <property type="component" value="Unassembled WGS sequence"/>
</dbReference>
<keyword evidence="5" id="KW-1185">Reference proteome</keyword>
<proteinExistence type="predicted"/>
<gene>
    <name evidence="4" type="ORF">KVG96_18610</name>
</gene>